<gene>
    <name evidence="1" type="ORF">GS399_03925</name>
</gene>
<evidence type="ECO:0000313" key="1">
    <source>
        <dbReference type="EMBL" id="MXV50107.1"/>
    </source>
</evidence>
<name>A0A7K1Y6A6_9SPHI</name>
<dbReference type="AlphaFoldDB" id="A0A7K1Y6A6"/>
<comment type="caution">
    <text evidence="1">The sequence shown here is derived from an EMBL/GenBank/DDBJ whole genome shotgun (WGS) entry which is preliminary data.</text>
</comment>
<accession>A0A7K1Y6A6</accession>
<sequence>MANFWKQHGIPHKGWTLVDVIDVREDGHSEWETDYETCMMCGNEKIRYVHILEHPEVDEEFRVGCTCAEKMTNDYINPERRERELRNRASRRVSWTKKDWKISKSGNFFLTVDGQHLLIYKDKKTNKYKVKIGETFGKKTFDTLAEAKIAAFNGMEYLKDKGDW</sequence>
<dbReference type="Proteomes" id="UP000466586">
    <property type="component" value="Unassembled WGS sequence"/>
</dbReference>
<organism evidence="1 2">
    <name type="scientific">Hufsiella arboris</name>
    <dbReference type="NCBI Taxonomy" id="2695275"/>
    <lineage>
        <taxon>Bacteria</taxon>
        <taxon>Pseudomonadati</taxon>
        <taxon>Bacteroidota</taxon>
        <taxon>Sphingobacteriia</taxon>
        <taxon>Sphingobacteriales</taxon>
        <taxon>Sphingobacteriaceae</taxon>
        <taxon>Hufsiella</taxon>
    </lineage>
</organism>
<dbReference type="EMBL" id="WVHT01000002">
    <property type="protein sequence ID" value="MXV50107.1"/>
    <property type="molecule type" value="Genomic_DNA"/>
</dbReference>
<protein>
    <submittedName>
        <fullName evidence="1">Uncharacterized protein</fullName>
    </submittedName>
</protein>
<proteinExistence type="predicted"/>
<evidence type="ECO:0000313" key="2">
    <source>
        <dbReference type="Proteomes" id="UP000466586"/>
    </source>
</evidence>
<reference evidence="1 2" key="1">
    <citation type="submission" date="2019-11" db="EMBL/GenBank/DDBJ databases">
        <title>Pedobacter sp. HMF7647 Genome sequencing and assembly.</title>
        <authorList>
            <person name="Kang H."/>
            <person name="Kim H."/>
            <person name="Joh K."/>
        </authorList>
    </citation>
    <scope>NUCLEOTIDE SEQUENCE [LARGE SCALE GENOMIC DNA]</scope>
    <source>
        <strain evidence="1 2">HMF7647</strain>
    </source>
</reference>
<dbReference type="RefSeq" id="WP_160843294.1">
    <property type="nucleotide sequence ID" value="NZ_WVHT01000002.1"/>
</dbReference>
<keyword evidence="2" id="KW-1185">Reference proteome</keyword>